<dbReference type="Pfam" id="PF02537">
    <property type="entry name" value="CRCB"/>
    <property type="match status" value="1"/>
</dbReference>
<evidence type="ECO:0000256" key="5">
    <source>
        <dbReference type="ARBA" id="ARBA00022723"/>
    </source>
</evidence>
<evidence type="ECO:0000313" key="15">
    <source>
        <dbReference type="EMBL" id="TDQ42744.1"/>
    </source>
</evidence>
<keyword evidence="2 14" id="KW-0813">Transport</keyword>
<dbReference type="RefSeq" id="WP_133578580.1">
    <property type="nucleotide sequence ID" value="NZ_SNYJ01000001.1"/>
</dbReference>
<evidence type="ECO:0000256" key="14">
    <source>
        <dbReference type="HAMAP-Rule" id="MF_00454"/>
    </source>
</evidence>
<dbReference type="GO" id="GO:0062054">
    <property type="term" value="F:fluoride channel activity"/>
    <property type="evidence" value="ECO:0007669"/>
    <property type="project" value="UniProtKB-UniRule"/>
</dbReference>
<evidence type="ECO:0000256" key="8">
    <source>
        <dbReference type="ARBA" id="ARBA00023065"/>
    </source>
</evidence>
<evidence type="ECO:0000256" key="4">
    <source>
        <dbReference type="ARBA" id="ARBA00022692"/>
    </source>
</evidence>
<comment type="subcellular location">
    <subcellularLocation>
        <location evidence="1 14">Cell membrane</location>
        <topology evidence="1 14">Multi-pass membrane protein</topology>
    </subcellularLocation>
</comment>
<gene>
    <name evidence="14" type="primary">fluC</name>
    <name evidence="14" type="synonym">crcB</name>
    <name evidence="15" type="ORF">EV213_101173</name>
</gene>
<dbReference type="PANTHER" id="PTHR28259">
    <property type="entry name" value="FLUORIDE EXPORT PROTEIN 1-RELATED"/>
    <property type="match status" value="1"/>
</dbReference>
<evidence type="ECO:0000256" key="12">
    <source>
        <dbReference type="ARBA" id="ARBA00035585"/>
    </source>
</evidence>
<feature type="transmembrane region" description="Helical" evidence="14">
    <location>
        <begin position="60"/>
        <end position="78"/>
    </location>
</feature>
<accession>A0A4R6UHV8</accession>
<dbReference type="InterPro" id="IPR003691">
    <property type="entry name" value="FluC"/>
</dbReference>
<dbReference type="NCBIfam" id="TIGR00494">
    <property type="entry name" value="crcB"/>
    <property type="match status" value="1"/>
</dbReference>
<evidence type="ECO:0000256" key="13">
    <source>
        <dbReference type="ARBA" id="ARBA00049940"/>
    </source>
</evidence>
<dbReference type="GO" id="GO:0140114">
    <property type="term" value="P:cellular detoxification of fluoride"/>
    <property type="evidence" value="ECO:0007669"/>
    <property type="project" value="UniProtKB-UniRule"/>
</dbReference>
<keyword evidence="6 14" id="KW-1133">Transmembrane helix</keyword>
<dbReference type="EMBL" id="SNYJ01000001">
    <property type="protein sequence ID" value="TDQ42744.1"/>
    <property type="molecule type" value="Genomic_DNA"/>
</dbReference>
<comment type="function">
    <text evidence="13 14">Fluoride-specific ion channel. Important for reducing fluoride concentration in the cell, thus reducing its toxicity.</text>
</comment>
<keyword evidence="3 14" id="KW-1003">Cell membrane</keyword>
<keyword evidence="10 14" id="KW-0407">Ion channel</keyword>
<evidence type="ECO:0000313" key="16">
    <source>
        <dbReference type="Proteomes" id="UP000295632"/>
    </source>
</evidence>
<evidence type="ECO:0000256" key="1">
    <source>
        <dbReference type="ARBA" id="ARBA00004651"/>
    </source>
</evidence>
<feature type="binding site" evidence="14">
    <location>
        <position position="68"/>
    </location>
    <ligand>
        <name>Na(+)</name>
        <dbReference type="ChEBI" id="CHEBI:29101"/>
        <note>structural</note>
    </ligand>
</feature>
<evidence type="ECO:0000256" key="11">
    <source>
        <dbReference type="ARBA" id="ARBA00035120"/>
    </source>
</evidence>
<dbReference type="GO" id="GO:0005886">
    <property type="term" value="C:plasma membrane"/>
    <property type="evidence" value="ECO:0007669"/>
    <property type="project" value="UniProtKB-SubCell"/>
</dbReference>
<feature type="transmembrane region" description="Helical" evidence="14">
    <location>
        <begin position="90"/>
        <end position="113"/>
    </location>
</feature>
<keyword evidence="9 14" id="KW-0472">Membrane</keyword>
<organism evidence="15 16">
    <name type="scientific">Aureibacillus halotolerans</name>
    <dbReference type="NCBI Taxonomy" id="1508390"/>
    <lineage>
        <taxon>Bacteria</taxon>
        <taxon>Bacillati</taxon>
        <taxon>Bacillota</taxon>
        <taxon>Bacilli</taxon>
        <taxon>Bacillales</taxon>
        <taxon>Bacillaceae</taxon>
        <taxon>Aureibacillus</taxon>
    </lineage>
</organism>
<evidence type="ECO:0000256" key="7">
    <source>
        <dbReference type="ARBA" id="ARBA00023053"/>
    </source>
</evidence>
<feature type="transmembrane region" description="Helical" evidence="14">
    <location>
        <begin position="31"/>
        <end position="54"/>
    </location>
</feature>
<keyword evidence="16" id="KW-1185">Reference proteome</keyword>
<dbReference type="AlphaFoldDB" id="A0A4R6UHV8"/>
<keyword evidence="7 14" id="KW-0915">Sodium</keyword>
<sequence>MTFLYVAIGGALGALARYLVVLMIPMKPSKFPLATLIVNLTGSFFIGIFSTLALSNYTSLLIITGGLGGFTTYSTFSIESWTLWHEKRYVAFIVYLTTSFVGGISACALGWYVTLLLSGFS</sequence>
<comment type="caution">
    <text evidence="15">The sequence shown here is derived from an EMBL/GenBank/DDBJ whole genome shotgun (WGS) entry which is preliminary data.</text>
</comment>
<keyword evidence="5 14" id="KW-0479">Metal-binding</keyword>
<protein>
    <recommendedName>
        <fullName evidence="14">Fluoride-specific ion channel FluC</fullName>
    </recommendedName>
</protein>
<feature type="binding site" evidence="14">
    <location>
        <position position="71"/>
    </location>
    <ligand>
        <name>Na(+)</name>
        <dbReference type="ChEBI" id="CHEBI:29101"/>
        <note>structural</note>
    </ligand>
</feature>
<keyword evidence="4 14" id="KW-0812">Transmembrane</keyword>
<comment type="similarity">
    <text evidence="11 14">Belongs to the fluoride channel Fluc/FEX (TC 1.A.43) family.</text>
</comment>
<reference evidence="15 16" key="1">
    <citation type="submission" date="2019-03" db="EMBL/GenBank/DDBJ databases">
        <title>Genomic Encyclopedia of Type Strains, Phase IV (KMG-IV): sequencing the most valuable type-strain genomes for metagenomic binning, comparative biology and taxonomic classification.</title>
        <authorList>
            <person name="Goeker M."/>
        </authorList>
    </citation>
    <scope>NUCLEOTIDE SEQUENCE [LARGE SCALE GENOMIC DNA]</scope>
    <source>
        <strain evidence="15 16">DSM 28697</strain>
    </source>
</reference>
<evidence type="ECO:0000256" key="9">
    <source>
        <dbReference type="ARBA" id="ARBA00023136"/>
    </source>
</evidence>
<dbReference type="HAMAP" id="MF_00454">
    <property type="entry name" value="FluC"/>
    <property type="match status" value="1"/>
</dbReference>
<evidence type="ECO:0000256" key="6">
    <source>
        <dbReference type="ARBA" id="ARBA00022989"/>
    </source>
</evidence>
<proteinExistence type="inferred from homology"/>
<evidence type="ECO:0000256" key="3">
    <source>
        <dbReference type="ARBA" id="ARBA00022475"/>
    </source>
</evidence>
<dbReference type="GO" id="GO:0046872">
    <property type="term" value="F:metal ion binding"/>
    <property type="evidence" value="ECO:0007669"/>
    <property type="project" value="UniProtKB-KW"/>
</dbReference>
<evidence type="ECO:0000256" key="10">
    <source>
        <dbReference type="ARBA" id="ARBA00023303"/>
    </source>
</evidence>
<dbReference type="OrthoDB" id="9799631at2"/>
<dbReference type="Proteomes" id="UP000295632">
    <property type="component" value="Unassembled WGS sequence"/>
</dbReference>
<evidence type="ECO:0000256" key="2">
    <source>
        <dbReference type="ARBA" id="ARBA00022448"/>
    </source>
</evidence>
<comment type="activity regulation">
    <text evidence="14">Na(+) is not transported, but it plays an essential structural role and its presence is essential for fluoride channel function.</text>
</comment>
<keyword evidence="8 14" id="KW-0406">Ion transport</keyword>
<dbReference type="PANTHER" id="PTHR28259:SF16">
    <property type="entry name" value="FLUORIDE-SPECIFIC ION CHANNEL FLUC 2"/>
    <property type="match status" value="1"/>
</dbReference>
<comment type="catalytic activity">
    <reaction evidence="12">
        <text>fluoride(in) = fluoride(out)</text>
        <dbReference type="Rhea" id="RHEA:76159"/>
        <dbReference type="ChEBI" id="CHEBI:17051"/>
    </reaction>
    <physiologicalReaction direction="left-to-right" evidence="12">
        <dbReference type="Rhea" id="RHEA:76160"/>
    </physiologicalReaction>
</comment>
<feature type="transmembrane region" description="Helical" evidence="14">
    <location>
        <begin position="6"/>
        <end position="24"/>
    </location>
</feature>
<name>A0A4R6UHV8_9BACI</name>